<sequence length="117" mass="12850">MNEEKTVSRYVYPCAGAADVGEVTDQVCRKLRREGFAKTPMSCITGIAANLKPFIEAAQKMDELIVIDGCPTVCARKVMENAGISAKYYLLTEMGLEKGKTTITPELIEDICQRIKG</sequence>
<reference evidence="2" key="1">
    <citation type="submission" date="2015-03" db="EMBL/GenBank/DDBJ databases">
        <authorList>
            <person name="Nijsse Bart"/>
        </authorList>
    </citation>
    <scope>NUCLEOTIDE SEQUENCE [LARGE SCALE GENOMIC DNA]</scope>
</reference>
<gene>
    <name evidence="1" type="ORF">SpAn4DRAFT_2799</name>
</gene>
<dbReference type="EMBL" id="CTRP01000010">
    <property type="protein sequence ID" value="CQR72339.1"/>
    <property type="molecule type" value="Genomic_DNA"/>
</dbReference>
<dbReference type="RefSeq" id="WP_021167055.1">
    <property type="nucleotide sequence ID" value="NZ_CTRP01000010.1"/>
</dbReference>
<dbReference type="AlphaFoldDB" id="A0A0U1KYX3"/>
<proteinExistence type="predicted"/>
<dbReference type="Pfam" id="PF08859">
    <property type="entry name" value="DGC"/>
    <property type="match status" value="1"/>
</dbReference>
<dbReference type="InterPro" id="IPR014958">
    <property type="entry name" value="DGC"/>
</dbReference>
<dbReference type="Proteomes" id="UP000049855">
    <property type="component" value="Unassembled WGS sequence"/>
</dbReference>
<name>A0A0U1KYX3_9FIRM</name>
<organism evidence="1 2">
    <name type="scientific">Sporomusa ovata</name>
    <dbReference type="NCBI Taxonomy" id="2378"/>
    <lineage>
        <taxon>Bacteria</taxon>
        <taxon>Bacillati</taxon>
        <taxon>Bacillota</taxon>
        <taxon>Negativicutes</taxon>
        <taxon>Selenomonadales</taxon>
        <taxon>Sporomusaceae</taxon>
        <taxon>Sporomusa</taxon>
    </lineage>
</organism>
<protein>
    <submittedName>
        <fullName evidence="1">Conserved protein</fullName>
    </submittedName>
</protein>
<evidence type="ECO:0000313" key="1">
    <source>
        <dbReference type="EMBL" id="CQR72339.1"/>
    </source>
</evidence>
<accession>A0A0U1KYX3</accession>
<keyword evidence="2" id="KW-1185">Reference proteome</keyword>
<evidence type="ECO:0000313" key="2">
    <source>
        <dbReference type="Proteomes" id="UP000049855"/>
    </source>
</evidence>